<dbReference type="EMBL" id="NIBU01000044">
    <property type="protein sequence ID" value="PHM31121.1"/>
    <property type="molecule type" value="Genomic_DNA"/>
</dbReference>
<keyword evidence="4" id="KW-1185">Reference proteome</keyword>
<evidence type="ECO:0000313" key="3">
    <source>
        <dbReference type="Proteomes" id="UP000196435"/>
    </source>
</evidence>
<sequence length="47" mass="5487">MDSDDFLGLLRMELNPANSNKWNQTQGGYQLIKYSRPRNSSWQCPIL</sequence>
<proteinExistence type="predicted"/>
<dbReference type="Proteomes" id="UP000196435">
    <property type="component" value="Unassembled WGS sequence"/>
</dbReference>
<accession>A0A1N6MUR2</accession>
<evidence type="ECO:0000313" key="1">
    <source>
        <dbReference type="EMBL" id="PHM31121.1"/>
    </source>
</evidence>
<gene>
    <name evidence="1" type="ORF">Xinn_03020</name>
    <name evidence="2" type="ORF">XIS1_1580031</name>
</gene>
<name>A0A1N6MUR2_9GAMM</name>
<dbReference type="Proteomes" id="UP000224871">
    <property type="component" value="Unassembled WGS sequence"/>
</dbReference>
<dbReference type="EMBL" id="FTLG01000066">
    <property type="protein sequence ID" value="SIP72623.1"/>
    <property type="molecule type" value="Genomic_DNA"/>
</dbReference>
<protein>
    <submittedName>
        <fullName evidence="2">Uncharacterized protein</fullName>
    </submittedName>
</protein>
<organism evidence="2 3">
    <name type="scientific">Xenorhabdus innexi</name>
    <dbReference type="NCBI Taxonomy" id="290109"/>
    <lineage>
        <taxon>Bacteria</taxon>
        <taxon>Pseudomonadati</taxon>
        <taxon>Pseudomonadota</taxon>
        <taxon>Gammaproteobacteria</taxon>
        <taxon>Enterobacterales</taxon>
        <taxon>Morganellaceae</taxon>
        <taxon>Xenorhabdus</taxon>
    </lineage>
</organism>
<reference evidence="2" key="2">
    <citation type="submission" date="2016-12" db="EMBL/GenBank/DDBJ databases">
        <authorList>
            <person name="Song W.-J."/>
            <person name="Kurnit D.M."/>
        </authorList>
    </citation>
    <scope>NUCLEOTIDE SEQUENCE [LARGE SCALE GENOMIC DNA]</scope>
    <source>
        <strain evidence="2">HGB1681</strain>
    </source>
</reference>
<reference evidence="3" key="1">
    <citation type="submission" date="2016-12" db="EMBL/GenBank/DDBJ databases">
        <authorList>
            <person name="Gaudriault S."/>
        </authorList>
    </citation>
    <scope>NUCLEOTIDE SEQUENCE [LARGE SCALE GENOMIC DNA]</scope>
    <source>
        <strain evidence="3">HGB1681 (deposited as PTA-6826 in the American Type Culture Collection)</strain>
    </source>
</reference>
<evidence type="ECO:0000313" key="2">
    <source>
        <dbReference type="EMBL" id="SIP72623.1"/>
    </source>
</evidence>
<evidence type="ECO:0000313" key="4">
    <source>
        <dbReference type="Proteomes" id="UP000224871"/>
    </source>
</evidence>
<reference evidence="1 4" key="3">
    <citation type="journal article" date="2017" name="Nat. Microbiol.">
        <title>Natural product diversity associated with the nematode symbionts Photorhabdus and Xenorhabdus.</title>
        <authorList>
            <person name="Tobias N.J."/>
            <person name="Wolff H."/>
            <person name="Djahanschiri B."/>
            <person name="Grundmann F."/>
            <person name="Kronenwerth M."/>
            <person name="Shi Y.M."/>
            <person name="Simonyi S."/>
            <person name="Grun P."/>
            <person name="Shapiro-Ilan D."/>
            <person name="Pidot S.J."/>
            <person name="Stinear T.P."/>
            <person name="Ebersberger I."/>
            <person name="Bode H.B."/>
        </authorList>
    </citation>
    <scope>NUCLEOTIDE SEQUENCE [LARGE SCALE GENOMIC DNA]</scope>
    <source>
        <strain evidence="1 4">DSM 16336</strain>
    </source>
</reference>
<dbReference type="AlphaFoldDB" id="A0A1N6MUR2"/>